<dbReference type="KEGG" id="cad:Curi_c23360"/>
<gene>
    <name evidence="2" type="ordered locus">Curi_c23360</name>
</gene>
<dbReference type="eggNOG" id="ENOG5033C54">
    <property type="taxonomic scope" value="Bacteria"/>
</dbReference>
<reference evidence="2 3" key="1">
    <citation type="journal article" date="2012" name="PLoS ONE">
        <title>The purine-utilizing bacterium Clostridium acidurici 9a: a genome-guided metabolic reconsideration.</title>
        <authorList>
            <person name="Hartwich K."/>
            <person name="Poehlein A."/>
            <person name="Daniel R."/>
        </authorList>
    </citation>
    <scope>NUCLEOTIDE SEQUENCE [LARGE SCALE GENOMIC DNA]</scope>
    <source>
        <strain evidence="3">ATCC 7906 / DSM 604 / BCRC 14475 / CIP 104303 / KCTC 5404 / NCIMB 10678 / 9a</strain>
    </source>
</reference>
<organism evidence="2 3">
    <name type="scientific">Gottschalkia acidurici (strain ATCC 7906 / DSM 604 / BCRC 14475 / CIP 104303 / KCTC 5404 / NCIMB 10678 / 9a)</name>
    <name type="common">Clostridium acidurici</name>
    <dbReference type="NCBI Taxonomy" id="1128398"/>
    <lineage>
        <taxon>Bacteria</taxon>
        <taxon>Bacillati</taxon>
        <taxon>Bacillota</taxon>
        <taxon>Tissierellia</taxon>
        <taxon>Tissierellales</taxon>
        <taxon>Gottschalkiaceae</taxon>
        <taxon>Gottschalkia</taxon>
    </lineage>
</organism>
<evidence type="ECO:0000313" key="3">
    <source>
        <dbReference type="Proteomes" id="UP000006094"/>
    </source>
</evidence>
<dbReference type="Proteomes" id="UP000006094">
    <property type="component" value="Chromosome"/>
</dbReference>
<dbReference type="AlphaFoldDB" id="K0AZW4"/>
<keyword evidence="3" id="KW-1185">Reference proteome</keyword>
<feature type="domain" description="DUF1540" evidence="1">
    <location>
        <begin position="10"/>
        <end position="51"/>
    </location>
</feature>
<evidence type="ECO:0000259" key="1">
    <source>
        <dbReference type="Pfam" id="PF07561"/>
    </source>
</evidence>
<sequence length="55" mass="5992">MSHDAPCMQVKCSVENCDYNKSKMCYASALEVNAHGDGYAKTSDGTCCTTFKSMK</sequence>
<dbReference type="RefSeq" id="WP_014968472.1">
    <property type="nucleotide sequence ID" value="NC_018664.1"/>
</dbReference>
<dbReference type="InterPro" id="IPR011437">
    <property type="entry name" value="DUF1540"/>
</dbReference>
<proteinExistence type="predicted"/>
<name>K0AZW4_GOTA9</name>
<evidence type="ECO:0000313" key="2">
    <source>
        <dbReference type="EMBL" id="AFS79338.1"/>
    </source>
</evidence>
<dbReference type="HOGENOM" id="CLU_201605_1_1_9"/>
<dbReference type="OrthoDB" id="1684758at2"/>
<dbReference type="Pfam" id="PF07561">
    <property type="entry name" value="DUF1540"/>
    <property type="match status" value="1"/>
</dbReference>
<accession>K0AZW4</accession>
<protein>
    <recommendedName>
        <fullName evidence="1">DUF1540 domain-containing protein</fullName>
    </recommendedName>
</protein>
<dbReference type="EMBL" id="CP003326">
    <property type="protein sequence ID" value="AFS79338.1"/>
    <property type="molecule type" value="Genomic_DNA"/>
</dbReference>